<dbReference type="KEGG" id="het:BBW65_02205"/>
<dbReference type="InterPro" id="IPR001460">
    <property type="entry name" value="PCN-bd_Tpept"/>
</dbReference>
<organism evidence="7 8">
    <name type="scientific">Helicobacter enhydrae</name>
    <dbReference type="NCBI Taxonomy" id="222136"/>
    <lineage>
        <taxon>Bacteria</taxon>
        <taxon>Pseudomonadati</taxon>
        <taxon>Campylobacterota</taxon>
        <taxon>Epsilonproteobacteria</taxon>
        <taxon>Campylobacterales</taxon>
        <taxon>Helicobacteraceae</taxon>
        <taxon>Helicobacter</taxon>
    </lineage>
</organism>
<dbReference type="GO" id="GO:0005886">
    <property type="term" value="C:plasma membrane"/>
    <property type="evidence" value="ECO:0007669"/>
    <property type="project" value="TreeGrafter"/>
</dbReference>
<dbReference type="Proteomes" id="UP000092884">
    <property type="component" value="Chromosome"/>
</dbReference>
<dbReference type="PANTHER" id="PTHR30627">
    <property type="entry name" value="PEPTIDOGLYCAN D,D-TRANSPEPTIDASE"/>
    <property type="match status" value="1"/>
</dbReference>
<dbReference type="Gene3D" id="3.90.1310.10">
    <property type="entry name" value="Penicillin-binding protein 2a (Domain 2)"/>
    <property type="match status" value="1"/>
</dbReference>
<proteinExistence type="predicted"/>
<dbReference type="RefSeq" id="WP_066339087.1">
    <property type="nucleotide sequence ID" value="NZ_CP016503.1"/>
</dbReference>
<dbReference type="InterPro" id="IPR036138">
    <property type="entry name" value="PBP_dimer_sf"/>
</dbReference>
<dbReference type="PANTHER" id="PTHR30627:SF1">
    <property type="entry name" value="PEPTIDOGLYCAN D,D-TRANSPEPTIDASE FTSI"/>
    <property type="match status" value="1"/>
</dbReference>
<dbReference type="GO" id="GO:0008658">
    <property type="term" value="F:penicillin binding"/>
    <property type="evidence" value="ECO:0007669"/>
    <property type="project" value="InterPro"/>
</dbReference>
<dbReference type="OrthoDB" id="9789078at2"/>
<comment type="subcellular location">
    <subcellularLocation>
        <location evidence="1">Membrane</location>
    </subcellularLocation>
</comment>
<dbReference type="InterPro" id="IPR012338">
    <property type="entry name" value="Beta-lactam/transpept-like"/>
</dbReference>
<dbReference type="InterPro" id="IPR050515">
    <property type="entry name" value="Beta-lactam/transpept"/>
</dbReference>
<keyword evidence="2" id="KW-0121">Carboxypeptidase</keyword>
<keyword evidence="4" id="KW-0812">Transmembrane</keyword>
<name>A0A1B1U4L1_9HELI</name>
<dbReference type="STRING" id="222136.BBW65_02205"/>
<feature type="domain" description="Penicillin-binding protein dimerisation" evidence="6">
    <location>
        <begin position="52"/>
        <end position="212"/>
    </location>
</feature>
<evidence type="ECO:0000259" key="5">
    <source>
        <dbReference type="Pfam" id="PF00905"/>
    </source>
</evidence>
<gene>
    <name evidence="7" type="ORF">BBW65_02205</name>
</gene>
<dbReference type="Gene3D" id="3.30.450.330">
    <property type="match status" value="1"/>
</dbReference>
<evidence type="ECO:0000313" key="8">
    <source>
        <dbReference type="Proteomes" id="UP000092884"/>
    </source>
</evidence>
<evidence type="ECO:0000256" key="1">
    <source>
        <dbReference type="ARBA" id="ARBA00004370"/>
    </source>
</evidence>
<sequence>MPNQTYGDKNIKALGWLVFILCGIFVVLVGFFGFRVFQDRRTPTLNITKPDYSTRGNIYSRDGFTLATSEKLYKVSLNPKNIDPDKKELFVNLFSIYTGIPKAEILQKLKREGYVTLSYNISAPTAANLKLLHYKLDSYKVFKGFEENGKEYPKMGFSVDLSGYSRQYPYGKIMEPLIGYTQKLHNQEITKVKGIQGIESSAEVYLKPKENGKLEGLRDVGFNIIKSKDSTQTQRQDGFDITLSIPITLQTKIENIIDAFNQQFQAKEILVGVMDSRNGQILSLASSGRFNPKDIKKEDYPFLNNNIVESSFEPGSIIKPIIYAFLLQKHLIPHNQLIDLNNGIYQIGKHIIRDDHPMKSATPHDILIKSSNIGMIKLTQNLNAQEYYDALKDYGFGSATNIDLGPEETGVLPNIEKLKGSYKASTSYGYGFRATFIQILRAYASFSNGGFLVTPTTINYISRGGERYVPFQQVKQKIPVISSQNAQEVKSILQDIVRYGTGKKAGVEGVLTGGKTGTARIFLDGKYTKRYNSSFFGFAQDEKRSYTIGVVVFDPNVDEGRYYGSKTAAPIFAEVVKALIANGFLQTTN</sequence>
<keyword evidence="8" id="KW-1185">Reference proteome</keyword>
<protein>
    <recommendedName>
        <fullName evidence="9">Penicillin-binding protein 2</fullName>
    </recommendedName>
</protein>
<keyword evidence="2" id="KW-0645">Protease</keyword>
<dbReference type="AlphaFoldDB" id="A0A1B1U4L1"/>
<reference evidence="8" key="1">
    <citation type="submission" date="2016-07" db="EMBL/GenBank/DDBJ databases">
        <authorList>
            <person name="Florea S."/>
            <person name="Webb J.S."/>
            <person name="Jaromczyk J."/>
            <person name="Schardl C.L."/>
        </authorList>
    </citation>
    <scope>NUCLEOTIDE SEQUENCE [LARGE SCALE GENOMIC DNA]</scope>
    <source>
        <strain evidence="8">MIT 01-6242</strain>
    </source>
</reference>
<keyword evidence="4" id="KW-1133">Transmembrane helix</keyword>
<dbReference type="GO" id="GO:0004180">
    <property type="term" value="F:carboxypeptidase activity"/>
    <property type="evidence" value="ECO:0007669"/>
    <property type="project" value="UniProtKB-KW"/>
</dbReference>
<evidence type="ECO:0000256" key="3">
    <source>
        <dbReference type="ARBA" id="ARBA00023136"/>
    </source>
</evidence>
<dbReference type="SUPFAM" id="SSF56519">
    <property type="entry name" value="Penicillin binding protein dimerisation domain"/>
    <property type="match status" value="1"/>
</dbReference>
<feature type="domain" description="Penicillin-binding protein transpeptidase" evidence="5">
    <location>
        <begin position="271"/>
        <end position="576"/>
    </location>
</feature>
<dbReference type="Gene3D" id="3.40.710.10">
    <property type="entry name" value="DD-peptidase/beta-lactamase superfamily"/>
    <property type="match status" value="1"/>
</dbReference>
<dbReference type="GO" id="GO:0071555">
    <property type="term" value="P:cell wall organization"/>
    <property type="evidence" value="ECO:0007669"/>
    <property type="project" value="TreeGrafter"/>
</dbReference>
<dbReference type="SUPFAM" id="SSF56601">
    <property type="entry name" value="beta-lactamase/transpeptidase-like"/>
    <property type="match status" value="1"/>
</dbReference>
<dbReference type="EMBL" id="CP016503">
    <property type="protein sequence ID" value="ANV97688.1"/>
    <property type="molecule type" value="Genomic_DNA"/>
</dbReference>
<dbReference type="Pfam" id="PF03717">
    <property type="entry name" value="PBP_dimer"/>
    <property type="match status" value="1"/>
</dbReference>
<evidence type="ECO:0000259" key="6">
    <source>
        <dbReference type="Pfam" id="PF03717"/>
    </source>
</evidence>
<accession>A0A1B1U4L1</accession>
<dbReference type="InterPro" id="IPR005311">
    <property type="entry name" value="PBP_dimer"/>
</dbReference>
<evidence type="ECO:0008006" key="9">
    <source>
        <dbReference type="Google" id="ProtNLM"/>
    </source>
</evidence>
<dbReference type="Pfam" id="PF00905">
    <property type="entry name" value="Transpeptidase"/>
    <property type="match status" value="1"/>
</dbReference>
<evidence type="ECO:0000256" key="4">
    <source>
        <dbReference type="SAM" id="Phobius"/>
    </source>
</evidence>
<evidence type="ECO:0000256" key="2">
    <source>
        <dbReference type="ARBA" id="ARBA00022645"/>
    </source>
</evidence>
<evidence type="ECO:0000313" key="7">
    <source>
        <dbReference type="EMBL" id="ANV97688.1"/>
    </source>
</evidence>
<keyword evidence="3 4" id="KW-0472">Membrane</keyword>
<keyword evidence="2" id="KW-0378">Hydrolase</keyword>
<feature type="transmembrane region" description="Helical" evidence="4">
    <location>
        <begin position="13"/>
        <end position="34"/>
    </location>
</feature>